<dbReference type="InterPro" id="IPR000073">
    <property type="entry name" value="AB_hydrolase_1"/>
</dbReference>
<evidence type="ECO:0000313" key="3">
    <source>
        <dbReference type="Proteomes" id="UP001183817"/>
    </source>
</evidence>
<dbReference type="PRINTS" id="PR00111">
    <property type="entry name" value="ABHYDROLASE"/>
</dbReference>
<evidence type="ECO:0000259" key="1">
    <source>
        <dbReference type="Pfam" id="PF12697"/>
    </source>
</evidence>
<dbReference type="PANTHER" id="PTHR43798:SF33">
    <property type="entry name" value="HYDROLASE, PUTATIVE (AFU_ORTHOLOGUE AFUA_2G14860)-RELATED"/>
    <property type="match status" value="1"/>
</dbReference>
<dbReference type="RefSeq" id="WP_310291118.1">
    <property type="nucleotide sequence ID" value="NZ_BAAAWO010000001.1"/>
</dbReference>
<gene>
    <name evidence="2" type="ORF">J2S64_002657</name>
</gene>
<accession>A0ABU2BJZ4</accession>
<dbReference type="PANTHER" id="PTHR43798">
    <property type="entry name" value="MONOACYLGLYCEROL LIPASE"/>
    <property type="match status" value="1"/>
</dbReference>
<dbReference type="Gene3D" id="3.40.50.1820">
    <property type="entry name" value="alpha/beta hydrolase"/>
    <property type="match status" value="1"/>
</dbReference>
<reference evidence="2 3" key="1">
    <citation type="submission" date="2023-07" db="EMBL/GenBank/DDBJ databases">
        <title>Sequencing the genomes of 1000 actinobacteria strains.</title>
        <authorList>
            <person name="Klenk H.-P."/>
        </authorList>
    </citation>
    <scope>NUCLEOTIDE SEQUENCE [LARGE SCALE GENOMIC DNA]</scope>
    <source>
        <strain evidence="2 3">DSM 20167</strain>
    </source>
</reference>
<protein>
    <submittedName>
        <fullName evidence="2">Pimeloyl-ACP methyl ester carboxylesterase</fullName>
    </submittedName>
</protein>
<evidence type="ECO:0000313" key="2">
    <source>
        <dbReference type="EMBL" id="MDR7358966.1"/>
    </source>
</evidence>
<keyword evidence="3" id="KW-1185">Reference proteome</keyword>
<dbReference type="InterPro" id="IPR029058">
    <property type="entry name" value="AB_hydrolase_fold"/>
</dbReference>
<sequence length="282" mass="30576">MSNTATLEPSILSIDGTQITYHDSQDSRGHDDVLVLLHGTGGSTTSHFGFLFPILSAKQRVVSIDMANPAHGEALELEDLVVQVAGAIAGILPGRKVVLLGYSLGAVVTAALAARHPELVKRLVLVAGWMKTDLQQQLRNDVWLDLRRSGSQAIRAYSTFCAFGGPFLAEKTMGEIQAGMDLMSFDGFGDSQMDLNRRIDIVADAHRIKAPTLVIGCTHDQMVPIRHQKALFGAIEDSRFAEIPTGHAVVFERPSELCHHIQRFMDAPAEHPAGTVIATPRP</sequence>
<dbReference type="Proteomes" id="UP001183817">
    <property type="component" value="Unassembled WGS sequence"/>
</dbReference>
<dbReference type="Pfam" id="PF12697">
    <property type="entry name" value="Abhydrolase_6"/>
    <property type="match status" value="1"/>
</dbReference>
<dbReference type="EMBL" id="JAVDYI010000001">
    <property type="protein sequence ID" value="MDR7358966.1"/>
    <property type="molecule type" value="Genomic_DNA"/>
</dbReference>
<dbReference type="InterPro" id="IPR050266">
    <property type="entry name" value="AB_hydrolase_sf"/>
</dbReference>
<organism evidence="2 3">
    <name type="scientific">Paeniglutamicibacter sulfureus</name>
    <dbReference type="NCBI Taxonomy" id="43666"/>
    <lineage>
        <taxon>Bacteria</taxon>
        <taxon>Bacillati</taxon>
        <taxon>Actinomycetota</taxon>
        <taxon>Actinomycetes</taxon>
        <taxon>Micrococcales</taxon>
        <taxon>Micrococcaceae</taxon>
        <taxon>Paeniglutamicibacter</taxon>
    </lineage>
</organism>
<feature type="domain" description="AB hydrolase-1" evidence="1">
    <location>
        <begin position="34"/>
        <end position="257"/>
    </location>
</feature>
<name>A0ABU2BJZ4_9MICC</name>
<dbReference type="SUPFAM" id="SSF53474">
    <property type="entry name" value="alpha/beta-Hydrolases"/>
    <property type="match status" value="1"/>
</dbReference>
<comment type="caution">
    <text evidence="2">The sequence shown here is derived from an EMBL/GenBank/DDBJ whole genome shotgun (WGS) entry which is preliminary data.</text>
</comment>
<proteinExistence type="predicted"/>